<name>A0A7S3L777_9STRA</name>
<keyword evidence="1" id="KW-0732">Signal</keyword>
<evidence type="ECO:0000259" key="2">
    <source>
        <dbReference type="PROSITE" id="PS50106"/>
    </source>
</evidence>
<dbReference type="PROSITE" id="PS50106">
    <property type="entry name" value="PDZ"/>
    <property type="match status" value="1"/>
</dbReference>
<evidence type="ECO:0000256" key="1">
    <source>
        <dbReference type="SAM" id="SignalP"/>
    </source>
</evidence>
<dbReference type="Gene3D" id="2.30.42.10">
    <property type="match status" value="1"/>
</dbReference>
<gene>
    <name evidence="3" type="ORF">ACOF00016_LOCUS9584</name>
</gene>
<accession>A0A7S3L777</accession>
<protein>
    <recommendedName>
        <fullName evidence="2">PDZ domain-containing protein</fullName>
    </recommendedName>
</protein>
<proteinExistence type="predicted"/>
<dbReference type="AlphaFoldDB" id="A0A7S3L777"/>
<feature type="signal peptide" evidence="1">
    <location>
        <begin position="1"/>
        <end position="17"/>
    </location>
</feature>
<dbReference type="Pfam" id="PF00595">
    <property type="entry name" value="PDZ"/>
    <property type="match status" value="1"/>
</dbReference>
<feature type="chain" id="PRO_5031397697" description="PDZ domain-containing protein" evidence="1">
    <location>
        <begin position="18"/>
        <end position="210"/>
    </location>
</feature>
<dbReference type="CDD" id="cd00136">
    <property type="entry name" value="PDZ_canonical"/>
    <property type="match status" value="1"/>
</dbReference>
<dbReference type="EMBL" id="HBIM01011577">
    <property type="protein sequence ID" value="CAE0412316.1"/>
    <property type="molecule type" value="Transcribed_RNA"/>
</dbReference>
<organism evidence="3">
    <name type="scientific">Amphora coffeiformis</name>
    <dbReference type="NCBI Taxonomy" id="265554"/>
    <lineage>
        <taxon>Eukaryota</taxon>
        <taxon>Sar</taxon>
        <taxon>Stramenopiles</taxon>
        <taxon>Ochrophyta</taxon>
        <taxon>Bacillariophyta</taxon>
        <taxon>Bacillariophyceae</taxon>
        <taxon>Bacillariophycidae</taxon>
        <taxon>Thalassiophysales</taxon>
        <taxon>Catenulaceae</taxon>
        <taxon>Amphora</taxon>
    </lineage>
</organism>
<sequence length="210" mass="22389">MTSKIALTLSVFACVEAFSVVPSASSQTGSVTALHMGLFDGVKDAFAAPALERSVIDSERETPIDRWMGWSVVSENDKKEQSAAAADFVDSMDEKNYIAVDLEKPMGIVFEENDSDCGGIFVQSLKEGGIAQKHGVLKEGDQLVAVNKEKVSGLPFDDALGTIVDAEGKTTKLVLFRGTADQLYGKTGASQQWLDEFISKGGVESTPAMA</sequence>
<evidence type="ECO:0000313" key="3">
    <source>
        <dbReference type="EMBL" id="CAE0412316.1"/>
    </source>
</evidence>
<dbReference type="InterPro" id="IPR001478">
    <property type="entry name" value="PDZ"/>
</dbReference>
<reference evidence="3" key="1">
    <citation type="submission" date="2021-01" db="EMBL/GenBank/DDBJ databases">
        <authorList>
            <person name="Corre E."/>
            <person name="Pelletier E."/>
            <person name="Niang G."/>
            <person name="Scheremetjew M."/>
            <person name="Finn R."/>
            <person name="Kale V."/>
            <person name="Holt S."/>
            <person name="Cochrane G."/>
            <person name="Meng A."/>
            <person name="Brown T."/>
            <person name="Cohen L."/>
        </authorList>
    </citation>
    <scope>NUCLEOTIDE SEQUENCE</scope>
    <source>
        <strain evidence="3">CCMP127</strain>
    </source>
</reference>
<dbReference type="InterPro" id="IPR036034">
    <property type="entry name" value="PDZ_sf"/>
</dbReference>
<dbReference type="SMART" id="SM00228">
    <property type="entry name" value="PDZ"/>
    <property type="match status" value="1"/>
</dbReference>
<dbReference type="SUPFAM" id="SSF50156">
    <property type="entry name" value="PDZ domain-like"/>
    <property type="match status" value="1"/>
</dbReference>
<feature type="domain" description="PDZ" evidence="2">
    <location>
        <begin position="106"/>
        <end position="178"/>
    </location>
</feature>